<reference evidence="1 2" key="1">
    <citation type="submission" date="2017-03" db="EMBL/GenBank/DDBJ databases">
        <title>Phylogenomics and comparative genomics of Lactobacillus salivarius, a mammalian gut commensal.</title>
        <authorList>
            <person name="Harris H.M."/>
        </authorList>
    </citation>
    <scope>NUCLEOTIDE SEQUENCE [LARGE SCALE GENOMIC DNA]</scope>
    <source>
        <strain evidence="1 2">JCM 1047</strain>
    </source>
</reference>
<dbReference type="EMBL" id="NBEF01000014">
    <property type="protein sequence ID" value="OQQ91322.1"/>
    <property type="molecule type" value="Genomic_DNA"/>
</dbReference>
<dbReference type="AlphaFoldDB" id="A0A1V9RDK8"/>
<accession>A0A1V9RDK8</accession>
<protein>
    <submittedName>
        <fullName evidence="1">Uncharacterized protein</fullName>
    </submittedName>
</protein>
<organism evidence="1 2">
    <name type="scientific">Ligilactobacillus salivarius</name>
    <dbReference type="NCBI Taxonomy" id="1624"/>
    <lineage>
        <taxon>Bacteria</taxon>
        <taxon>Bacillati</taxon>
        <taxon>Bacillota</taxon>
        <taxon>Bacilli</taxon>
        <taxon>Lactobacillales</taxon>
        <taxon>Lactobacillaceae</taxon>
        <taxon>Ligilactobacillus</taxon>
    </lineage>
</organism>
<gene>
    <name evidence="1" type="ORF">B6U56_02620</name>
</gene>
<comment type="caution">
    <text evidence="1">The sequence shown here is derived from an EMBL/GenBank/DDBJ whole genome shotgun (WGS) entry which is preliminary data.</text>
</comment>
<evidence type="ECO:0000313" key="2">
    <source>
        <dbReference type="Proteomes" id="UP000192575"/>
    </source>
</evidence>
<dbReference type="Proteomes" id="UP000192575">
    <property type="component" value="Unassembled WGS sequence"/>
</dbReference>
<proteinExistence type="predicted"/>
<sequence length="75" mass="8471">MKKDKLLGIIKSQGIQIGTLINEINENGVKMSKSTFYKGLRDERPFKADEIKAIAKILKINGEMINEIFFAELVS</sequence>
<dbReference type="RefSeq" id="WP_081533851.1">
    <property type="nucleotide sequence ID" value="NZ_JBCEYH010000010.1"/>
</dbReference>
<evidence type="ECO:0000313" key="1">
    <source>
        <dbReference type="EMBL" id="OQQ91322.1"/>
    </source>
</evidence>
<name>A0A1V9RDK8_9LACO</name>